<keyword evidence="1" id="KW-0479">Metal-binding</keyword>
<keyword evidence="3" id="KW-0464">Manganese</keyword>
<evidence type="ECO:0000313" key="5">
    <source>
        <dbReference type="EMBL" id="MFF5296031.1"/>
    </source>
</evidence>
<evidence type="ECO:0000256" key="1">
    <source>
        <dbReference type="ARBA" id="ARBA00022723"/>
    </source>
</evidence>
<dbReference type="EMBL" id="JBIAZU010000008">
    <property type="protein sequence ID" value="MFF5296031.1"/>
    <property type="molecule type" value="Genomic_DNA"/>
</dbReference>
<gene>
    <name evidence="5" type="ORF">ACFY35_41915</name>
</gene>
<accession>A0ABW6WT65</accession>
<dbReference type="InterPro" id="IPR006035">
    <property type="entry name" value="Ureohydrolase"/>
</dbReference>
<dbReference type="PRINTS" id="PR00116">
    <property type="entry name" value="ARGINASE"/>
</dbReference>
<evidence type="ECO:0000256" key="4">
    <source>
        <dbReference type="PROSITE-ProRule" id="PRU00742"/>
    </source>
</evidence>
<dbReference type="GO" id="GO:0016787">
    <property type="term" value="F:hydrolase activity"/>
    <property type="evidence" value="ECO:0007669"/>
    <property type="project" value="UniProtKB-KW"/>
</dbReference>
<evidence type="ECO:0000313" key="6">
    <source>
        <dbReference type="Proteomes" id="UP001602245"/>
    </source>
</evidence>
<dbReference type="PROSITE" id="PS51409">
    <property type="entry name" value="ARGINASE_2"/>
    <property type="match status" value="1"/>
</dbReference>
<protein>
    <submittedName>
        <fullName evidence="5">Arginase family protein</fullName>
        <ecNumber evidence="5">3.5.3.-</ecNumber>
    </submittedName>
</protein>
<comment type="caution">
    <text evidence="5">The sequence shown here is derived from an EMBL/GenBank/DDBJ whole genome shotgun (WGS) entry which is preliminary data.</text>
</comment>
<evidence type="ECO:0000256" key="2">
    <source>
        <dbReference type="ARBA" id="ARBA00022801"/>
    </source>
</evidence>
<reference evidence="5 6" key="1">
    <citation type="submission" date="2024-10" db="EMBL/GenBank/DDBJ databases">
        <title>The Natural Products Discovery Center: Release of the First 8490 Sequenced Strains for Exploring Actinobacteria Biosynthetic Diversity.</title>
        <authorList>
            <person name="Kalkreuter E."/>
            <person name="Kautsar S.A."/>
            <person name="Yang D."/>
            <person name="Bader C.D."/>
            <person name="Teijaro C.N."/>
            <person name="Fluegel L."/>
            <person name="Davis C.M."/>
            <person name="Simpson J.R."/>
            <person name="Lauterbach L."/>
            <person name="Steele A.D."/>
            <person name="Gui C."/>
            <person name="Meng S."/>
            <person name="Li G."/>
            <person name="Viehrig K."/>
            <person name="Ye F."/>
            <person name="Su P."/>
            <person name="Kiefer A.F."/>
            <person name="Nichols A."/>
            <person name="Cepeda A.J."/>
            <person name="Yan W."/>
            <person name="Fan B."/>
            <person name="Jiang Y."/>
            <person name="Adhikari A."/>
            <person name="Zheng C.-J."/>
            <person name="Schuster L."/>
            <person name="Cowan T.M."/>
            <person name="Smanski M.J."/>
            <person name="Chevrette M.G."/>
            <person name="De Carvalho L.P.S."/>
            <person name="Shen B."/>
        </authorList>
    </citation>
    <scope>NUCLEOTIDE SEQUENCE [LARGE SCALE GENOMIC DNA]</scope>
    <source>
        <strain evidence="5 6">NPDC000087</strain>
    </source>
</reference>
<dbReference type="CDD" id="cd09999">
    <property type="entry name" value="Arginase-like_1"/>
    <property type="match status" value="1"/>
</dbReference>
<keyword evidence="2 5" id="KW-0378">Hydrolase</keyword>
<dbReference type="EC" id="3.5.3.-" evidence="5"/>
<dbReference type="Proteomes" id="UP001602245">
    <property type="component" value="Unassembled WGS sequence"/>
</dbReference>
<proteinExistence type="inferred from homology"/>
<dbReference type="PANTHER" id="PTHR43782:SF3">
    <property type="entry name" value="ARGINASE"/>
    <property type="match status" value="1"/>
</dbReference>
<dbReference type="Gene3D" id="3.40.800.10">
    <property type="entry name" value="Ureohydrolase domain"/>
    <property type="match status" value="1"/>
</dbReference>
<dbReference type="InterPro" id="IPR023696">
    <property type="entry name" value="Ureohydrolase_dom_sf"/>
</dbReference>
<dbReference type="PIRSF" id="PIRSF036979">
    <property type="entry name" value="Arginase"/>
    <property type="match status" value="1"/>
</dbReference>
<comment type="similarity">
    <text evidence="4">Belongs to the arginase family.</text>
</comment>
<dbReference type="Pfam" id="PF00491">
    <property type="entry name" value="Arginase"/>
    <property type="match status" value="1"/>
</dbReference>
<organism evidence="5 6">
    <name type="scientific">Paractinoplanes globisporus</name>
    <dbReference type="NCBI Taxonomy" id="113565"/>
    <lineage>
        <taxon>Bacteria</taxon>
        <taxon>Bacillati</taxon>
        <taxon>Actinomycetota</taxon>
        <taxon>Actinomycetes</taxon>
        <taxon>Micromonosporales</taxon>
        <taxon>Micromonosporaceae</taxon>
        <taxon>Paractinoplanes</taxon>
    </lineage>
</organism>
<name>A0ABW6WT65_9ACTN</name>
<sequence length="293" mass="30500">MGSDWFLLGAPWDCSGTGRGEARAPRALREAGLAARVGVDLGDAATVISSRRRDEETGVRALPDTIAAAHALASALGSGRREHPERRPLVIGGDCSLLLGVFAHTRQALGDVGLWLVDGHPDYFDAHASDTGETADLELAVLTGVGPPSLTGLGKAGPMVAARHAALIGHRTAGLDPASAAELARVPADLLTIDSPAVIGDPHGAGRRAAAWAERLRVPMWLHVDVDVLDPSIMPAVTYPQSDGPDIDQLAAVLTPLTAAPNLLGVSIADFRPDLDPDGRLAKRLVTLLDQTL</sequence>
<dbReference type="SUPFAM" id="SSF52768">
    <property type="entry name" value="Arginase/deacetylase"/>
    <property type="match status" value="1"/>
</dbReference>
<dbReference type="PANTHER" id="PTHR43782">
    <property type="entry name" value="ARGINASE"/>
    <property type="match status" value="1"/>
</dbReference>
<dbReference type="RefSeq" id="WP_020516234.1">
    <property type="nucleotide sequence ID" value="NZ_JBIAZU010000008.1"/>
</dbReference>
<evidence type="ECO:0000256" key="3">
    <source>
        <dbReference type="ARBA" id="ARBA00023211"/>
    </source>
</evidence>
<keyword evidence="6" id="KW-1185">Reference proteome</keyword>